<feature type="compositionally biased region" description="Polar residues" evidence="1">
    <location>
        <begin position="397"/>
        <end position="428"/>
    </location>
</feature>
<feature type="region of interest" description="Disordered" evidence="1">
    <location>
        <begin position="1"/>
        <end position="48"/>
    </location>
</feature>
<gene>
    <name evidence="2" type="ORF">GBAR_LOCUS21306</name>
</gene>
<organism evidence="2 3">
    <name type="scientific">Geodia barretti</name>
    <name type="common">Barrett's horny sponge</name>
    <dbReference type="NCBI Taxonomy" id="519541"/>
    <lineage>
        <taxon>Eukaryota</taxon>
        <taxon>Metazoa</taxon>
        <taxon>Porifera</taxon>
        <taxon>Demospongiae</taxon>
        <taxon>Heteroscleromorpha</taxon>
        <taxon>Tetractinellida</taxon>
        <taxon>Astrophorina</taxon>
        <taxon>Geodiidae</taxon>
        <taxon>Geodia</taxon>
    </lineage>
</organism>
<feature type="compositionally biased region" description="Polar residues" evidence="1">
    <location>
        <begin position="680"/>
        <end position="691"/>
    </location>
</feature>
<dbReference type="EMBL" id="CASHTH010002986">
    <property type="protein sequence ID" value="CAI8038204.1"/>
    <property type="molecule type" value="Genomic_DNA"/>
</dbReference>
<protein>
    <submittedName>
        <fullName evidence="2">Uncharacterized protein</fullName>
    </submittedName>
</protein>
<accession>A0AA35SYV5</accession>
<comment type="caution">
    <text evidence="2">The sequence shown here is derived from an EMBL/GenBank/DDBJ whole genome shotgun (WGS) entry which is preliminary data.</text>
</comment>
<feature type="compositionally biased region" description="Low complexity" evidence="1">
    <location>
        <begin position="453"/>
        <end position="465"/>
    </location>
</feature>
<proteinExistence type="predicted"/>
<evidence type="ECO:0000313" key="3">
    <source>
        <dbReference type="Proteomes" id="UP001174909"/>
    </source>
</evidence>
<feature type="compositionally biased region" description="Pro residues" evidence="1">
    <location>
        <begin position="139"/>
        <end position="150"/>
    </location>
</feature>
<feature type="compositionally biased region" description="Basic and acidic residues" evidence="1">
    <location>
        <begin position="194"/>
        <end position="206"/>
    </location>
</feature>
<name>A0AA35SYV5_GEOBA</name>
<feature type="compositionally biased region" description="Basic residues" evidence="1">
    <location>
        <begin position="121"/>
        <end position="131"/>
    </location>
</feature>
<evidence type="ECO:0000313" key="2">
    <source>
        <dbReference type="EMBL" id="CAI8038204.1"/>
    </source>
</evidence>
<feature type="region of interest" description="Disordered" evidence="1">
    <location>
        <begin position="383"/>
        <end position="478"/>
    </location>
</feature>
<dbReference type="Proteomes" id="UP001174909">
    <property type="component" value="Unassembled WGS sequence"/>
</dbReference>
<feature type="region of interest" description="Disordered" evidence="1">
    <location>
        <begin position="173"/>
        <end position="360"/>
    </location>
</feature>
<feature type="non-terminal residue" evidence="2">
    <location>
        <position position="738"/>
    </location>
</feature>
<reference evidence="2" key="1">
    <citation type="submission" date="2023-03" db="EMBL/GenBank/DDBJ databases">
        <authorList>
            <person name="Steffen K."/>
            <person name="Cardenas P."/>
        </authorList>
    </citation>
    <scope>NUCLEOTIDE SEQUENCE</scope>
</reference>
<feature type="region of interest" description="Disordered" evidence="1">
    <location>
        <begin position="116"/>
        <end position="156"/>
    </location>
</feature>
<keyword evidence="3" id="KW-1185">Reference proteome</keyword>
<feature type="compositionally biased region" description="Basic and acidic residues" evidence="1">
    <location>
        <begin position="36"/>
        <end position="46"/>
    </location>
</feature>
<evidence type="ECO:0000256" key="1">
    <source>
        <dbReference type="SAM" id="MobiDB-lite"/>
    </source>
</evidence>
<feature type="compositionally biased region" description="Basic residues" evidence="1">
    <location>
        <begin position="218"/>
        <end position="228"/>
    </location>
</feature>
<feature type="compositionally biased region" description="Basic and acidic residues" evidence="1">
    <location>
        <begin position="726"/>
        <end position="738"/>
    </location>
</feature>
<feature type="region of interest" description="Disordered" evidence="1">
    <location>
        <begin position="679"/>
        <end position="738"/>
    </location>
</feature>
<feature type="compositionally biased region" description="Low complexity" evidence="1">
    <location>
        <begin position="334"/>
        <end position="344"/>
    </location>
</feature>
<sequence>ELKERERKSSVFPLLTPSVGPSSDGELVRSGTSDTDGGRGGRDSPKRCRRRRKCFYDDSGNDLRLRAPGVRWEGVKRLRKDVLENVRSNVQEAFDKIYDQITNDRRASINRHVLPTIKTPCTKRTRSRAKTQRQSSNSFPPPSTPPPPHPLSTLNSSLATTFTPRSVARMEPEIPAQNDDDDSKTFATKPQSSLREETDSENKENVVDLTVSPVPFPKKARSRPKRNAARVDVLVEGDATAGRRATQSSLRGGGRGGTVQSSPPAVRRTTRNRAGNGGRKAKSRVSHTLEVTDVESNDTDIVNTANNDTEKAPESGQTGSGAEVQRETVEDSVSSSTGTAAAAKTPPPVRRSNRNAARTVRYYDVSPSHVASPLLRTQRRNVCNIASPPPTDHHHTLPSSIFPTHQIHSTTTDFPQPSSSAEVHQSHVSPPCELSATNKTKTDTPHPVSVTHSPSNSLSTRSKNSSETESPDSVDRLTDSLSLSGNVMESQPAPGLTSSADKTICSSPPGKWFTTMPTVVKQPRLIAPGTSAGASPVNHLAIHAEAAPSEIGNFPREGIRTSPAVRDVTGRVLCDTVTKKQGGVSESRDSGISSGWSNGGGAEYRECRSDRLSLGVAGGKRLRSVSMEKISLSEVEAKRVSLMCSAAGRAGSSPPGEHVEEGELTVNEEVAMAIEDDVISTESDSSPNTMSYDVAVSSGSDEAMDEGSTPREYYQQSYRRGQQWRKTNEPPDAAAREI</sequence>
<dbReference type="AlphaFoldDB" id="A0AA35SYV5"/>